<dbReference type="InterPro" id="IPR021762">
    <property type="entry name" value="DUF3325"/>
</dbReference>
<dbReference type="RefSeq" id="WP_186674714.1">
    <property type="nucleotide sequence ID" value="NZ_JABWRZ020000001.1"/>
</dbReference>
<dbReference type="Proteomes" id="UP000609530">
    <property type="component" value="Unassembled WGS sequence"/>
</dbReference>
<evidence type="ECO:0000256" key="1">
    <source>
        <dbReference type="SAM" id="Phobius"/>
    </source>
</evidence>
<comment type="caution">
    <text evidence="2">The sequence shown here is derived from an EMBL/GenBank/DDBJ whole genome shotgun (WGS) entry which is preliminary data.</text>
</comment>
<keyword evidence="1" id="KW-0812">Transmembrane</keyword>
<feature type="transmembrane region" description="Helical" evidence="1">
    <location>
        <begin position="6"/>
        <end position="23"/>
    </location>
</feature>
<reference evidence="2 3" key="1">
    <citation type="journal article" date="2020" name="Microorganisms">
        <title>Reliable Identification of Environmental Pseudomonas Isolates Using the rpoD Gene.</title>
        <authorList>
            <consortium name="The Broad Institute Genome Sequencing Platform"/>
            <person name="Girard L."/>
            <person name="Lood C."/>
            <person name="Rokni-Zadeh H."/>
            <person name="van Noort V."/>
            <person name="Lavigne R."/>
            <person name="De Mot R."/>
        </authorList>
    </citation>
    <scope>NUCLEOTIDE SEQUENCE [LARGE SCALE GENOMIC DNA]</scope>
    <source>
        <strain evidence="2 3">RD9SR1</strain>
    </source>
</reference>
<proteinExistence type="predicted"/>
<feature type="transmembrane region" description="Helical" evidence="1">
    <location>
        <begin position="69"/>
        <end position="90"/>
    </location>
</feature>
<organism evidence="2 3">
    <name type="scientific">Pseudomonas oryzicola</name>
    <dbReference type="NCBI Taxonomy" id="485876"/>
    <lineage>
        <taxon>Bacteria</taxon>
        <taxon>Pseudomonadati</taxon>
        <taxon>Pseudomonadota</taxon>
        <taxon>Gammaproteobacteria</taxon>
        <taxon>Pseudomonadales</taxon>
        <taxon>Pseudomonadaceae</taxon>
        <taxon>Pseudomonas</taxon>
    </lineage>
</organism>
<keyword evidence="1" id="KW-0472">Membrane</keyword>
<name>A0ABS6QA61_9PSED</name>
<accession>A0ABS6QA61</accession>
<evidence type="ECO:0000313" key="3">
    <source>
        <dbReference type="Proteomes" id="UP000609530"/>
    </source>
</evidence>
<dbReference type="EMBL" id="JABWRZ020000001">
    <property type="protein sequence ID" value="MBV4490803.1"/>
    <property type="molecule type" value="Genomic_DNA"/>
</dbReference>
<gene>
    <name evidence="2" type="ORF">HU760_009355</name>
</gene>
<sequence length="92" mass="9892">MLEGLFSVAVLGLQLLGLSALALSQAQHWQRVMQPRRFPGTRGLRLAALLLLALALLVSMGDLGPAMGALFWVLALLPCGLALALLLYWLRA</sequence>
<feature type="transmembrane region" description="Helical" evidence="1">
    <location>
        <begin position="44"/>
        <end position="63"/>
    </location>
</feature>
<evidence type="ECO:0000313" key="2">
    <source>
        <dbReference type="EMBL" id="MBV4490803.1"/>
    </source>
</evidence>
<keyword evidence="1" id="KW-1133">Transmembrane helix</keyword>
<dbReference type="Pfam" id="PF11804">
    <property type="entry name" value="DUF3325"/>
    <property type="match status" value="1"/>
</dbReference>
<protein>
    <submittedName>
        <fullName evidence="2">DUF3325 family protein</fullName>
    </submittedName>
</protein>
<keyword evidence="3" id="KW-1185">Reference proteome</keyword>